<evidence type="ECO:0000256" key="4">
    <source>
        <dbReference type="ARBA" id="ARBA00022989"/>
    </source>
</evidence>
<feature type="transmembrane region" description="Helical" evidence="6">
    <location>
        <begin position="210"/>
        <end position="230"/>
    </location>
</feature>
<feature type="transmembrane region" description="Helical" evidence="6">
    <location>
        <begin position="147"/>
        <end position="170"/>
    </location>
</feature>
<dbReference type="InterPro" id="IPR011701">
    <property type="entry name" value="MFS"/>
</dbReference>
<dbReference type="PANTHER" id="PTHR42718">
    <property type="entry name" value="MAJOR FACILITATOR SUPERFAMILY MULTIDRUG TRANSPORTER MFSC"/>
    <property type="match status" value="1"/>
</dbReference>
<dbReference type="SUPFAM" id="SSF103473">
    <property type="entry name" value="MFS general substrate transporter"/>
    <property type="match status" value="1"/>
</dbReference>
<feature type="transmembrane region" description="Helical" evidence="6">
    <location>
        <begin position="303"/>
        <end position="323"/>
    </location>
</feature>
<feature type="transmembrane region" description="Helical" evidence="6">
    <location>
        <begin position="119"/>
        <end position="140"/>
    </location>
</feature>
<organism evidence="8 9">
    <name type="scientific">Actinoallomurus iriomotensis</name>
    <dbReference type="NCBI Taxonomy" id="478107"/>
    <lineage>
        <taxon>Bacteria</taxon>
        <taxon>Bacillati</taxon>
        <taxon>Actinomycetota</taxon>
        <taxon>Actinomycetes</taxon>
        <taxon>Streptosporangiales</taxon>
        <taxon>Thermomonosporaceae</taxon>
        <taxon>Actinoallomurus</taxon>
    </lineage>
</organism>
<accession>A0A9W6SCK1</accession>
<evidence type="ECO:0000256" key="2">
    <source>
        <dbReference type="ARBA" id="ARBA00022448"/>
    </source>
</evidence>
<feature type="transmembrane region" description="Helical" evidence="6">
    <location>
        <begin position="335"/>
        <end position="355"/>
    </location>
</feature>
<evidence type="ECO:0000259" key="7">
    <source>
        <dbReference type="PROSITE" id="PS50850"/>
    </source>
</evidence>
<evidence type="ECO:0000256" key="1">
    <source>
        <dbReference type="ARBA" id="ARBA00004651"/>
    </source>
</evidence>
<dbReference type="EMBL" id="BSTK01000015">
    <property type="protein sequence ID" value="GLY90137.1"/>
    <property type="molecule type" value="Genomic_DNA"/>
</dbReference>
<dbReference type="InterPro" id="IPR036259">
    <property type="entry name" value="MFS_trans_sf"/>
</dbReference>
<feature type="transmembrane region" description="Helical" evidence="6">
    <location>
        <begin position="92"/>
        <end position="113"/>
    </location>
</feature>
<feature type="transmembrane region" description="Helical" evidence="6">
    <location>
        <begin position="176"/>
        <end position="198"/>
    </location>
</feature>
<feature type="transmembrane region" description="Helical" evidence="6">
    <location>
        <begin position="22"/>
        <end position="46"/>
    </location>
</feature>
<gene>
    <name evidence="8" type="ORF">Airi02_080660</name>
</gene>
<feature type="transmembrane region" description="Helical" evidence="6">
    <location>
        <begin position="436"/>
        <end position="457"/>
    </location>
</feature>
<dbReference type="PROSITE" id="PS50850">
    <property type="entry name" value="MFS"/>
    <property type="match status" value="1"/>
</dbReference>
<keyword evidence="3 6" id="KW-0812">Transmembrane</keyword>
<keyword evidence="4 6" id="KW-1133">Transmembrane helix</keyword>
<dbReference type="Proteomes" id="UP001165074">
    <property type="component" value="Unassembled WGS sequence"/>
</dbReference>
<dbReference type="InterPro" id="IPR020846">
    <property type="entry name" value="MFS_dom"/>
</dbReference>
<protein>
    <submittedName>
        <fullName evidence="8">MFS transporter</fullName>
    </submittedName>
</protein>
<proteinExistence type="predicted"/>
<dbReference type="Gene3D" id="1.20.1250.20">
    <property type="entry name" value="MFS general substrate transporter like domains"/>
    <property type="match status" value="1"/>
</dbReference>
<keyword evidence="2" id="KW-0813">Transport</keyword>
<evidence type="ECO:0000256" key="6">
    <source>
        <dbReference type="SAM" id="Phobius"/>
    </source>
</evidence>
<sequence>MTVSTAPAAPAPAIGVPGRRRWLGMVIIGLGVSLIIVDATIVNVMLPRVVGDLRLTTADAEWVTSVYSLVFAALLIPFGMAGDVYGRRRMFLLGTVVFVLASLLAAAAGSGAALIGARVLQGVGASMILPATLSTVTAVFHGRDRAVAFGIWGSLIGGMAALGPLLGGWLATSYGWRWAFGVNLPIGAVVIAGALILVPETRDRTARRGVDWTGGLLTAAGLGALVFALIEGQRYGWWRPLRPFSAGPVHWGAGISPVPVALAAGAVALGALFAVERARAAAGRPVVLDLTLFRIPSFRRGNAAASLISVGELGLMFTLPLFLQDVHGDSPLQVSVAILPLALGTLVVGGFAARLSRRVGAARMLQAGMALETVAVLLIGLTTHAGTTGYALAPWMLLYGIGLGLTTAQLTNIVLRDVPPARAGLASGTQSTARQVGSALGIALIGAVFATSLSHVMTDRLRDTGAGASQGGVYAARLRDSAGTFARDLRHGDPRVARAADESLAAATDRAAFVTAGLLGLGFVLTLGLRQPPEPDPAESPA</sequence>
<dbReference type="Pfam" id="PF07690">
    <property type="entry name" value="MFS_1"/>
    <property type="match status" value="1"/>
</dbReference>
<evidence type="ECO:0000256" key="5">
    <source>
        <dbReference type="ARBA" id="ARBA00023136"/>
    </source>
</evidence>
<reference evidence="8" key="1">
    <citation type="submission" date="2023-03" db="EMBL/GenBank/DDBJ databases">
        <title>Actinoallomurus iriomotensis NBRC 103684.</title>
        <authorList>
            <person name="Ichikawa N."/>
            <person name="Sato H."/>
            <person name="Tonouchi N."/>
        </authorList>
    </citation>
    <scope>NUCLEOTIDE SEQUENCE</scope>
    <source>
        <strain evidence="8">NBRC 103684</strain>
    </source>
</reference>
<feature type="transmembrane region" description="Helical" evidence="6">
    <location>
        <begin position="250"/>
        <end position="275"/>
    </location>
</feature>
<feature type="transmembrane region" description="Helical" evidence="6">
    <location>
        <begin position="66"/>
        <end position="85"/>
    </location>
</feature>
<dbReference type="AlphaFoldDB" id="A0A9W6SCK1"/>
<comment type="subcellular location">
    <subcellularLocation>
        <location evidence="1">Cell membrane</location>
        <topology evidence="1">Multi-pass membrane protein</topology>
    </subcellularLocation>
</comment>
<evidence type="ECO:0000313" key="8">
    <source>
        <dbReference type="EMBL" id="GLY90137.1"/>
    </source>
</evidence>
<dbReference type="GO" id="GO:0022857">
    <property type="term" value="F:transmembrane transporter activity"/>
    <property type="evidence" value="ECO:0007669"/>
    <property type="project" value="InterPro"/>
</dbReference>
<dbReference type="PANTHER" id="PTHR42718:SF9">
    <property type="entry name" value="MAJOR FACILITATOR SUPERFAMILY MULTIDRUG TRANSPORTER MFSC"/>
    <property type="match status" value="1"/>
</dbReference>
<dbReference type="CDD" id="cd17321">
    <property type="entry name" value="MFS_MMR_MDR_like"/>
    <property type="match status" value="1"/>
</dbReference>
<feature type="transmembrane region" description="Helical" evidence="6">
    <location>
        <begin position="367"/>
        <end position="386"/>
    </location>
</feature>
<keyword evidence="5 6" id="KW-0472">Membrane</keyword>
<feature type="transmembrane region" description="Helical" evidence="6">
    <location>
        <begin position="392"/>
        <end position="415"/>
    </location>
</feature>
<dbReference type="Gene3D" id="1.20.1720.10">
    <property type="entry name" value="Multidrug resistance protein D"/>
    <property type="match status" value="1"/>
</dbReference>
<name>A0A9W6SCK1_9ACTN</name>
<evidence type="ECO:0000313" key="9">
    <source>
        <dbReference type="Proteomes" id="UP001165074"/>
    </source>
</evidence>
<keyword evidence="9" id="KW-1185">Reference proteome</keyword>
<dbReference type="RefSeq" id="WP_285580801.1">
    <property type="nucleotide sequence ID" value="NZ_BSTK01000015.1"/>
</dbReference>
<evidence type="ECO:0000256" key="3">
    <source>
        <dbReference type="ARBA" id="ARBA00022692"/>
    </source>
</evidence>
<dbReference type="GO" id="GO:0005886">
    <property type="term" value="C:plasma membrane"/>
    <property type="evidence" value="ECO:0007669"/>
    <property type="project" value="UniProtKB-SubCell"/>
</dbReference>
<comment type="caution">
    <text evidence="8">The sequence shown here is derived from an EMBL/GenBank/DDBJ whole genome shotgun (WGS) entry which is preliminary data.</text>
</comment>
<feature type="domain" description="Major facilitator superfamily (MFS) profile" evidence="7">
    <location>
        <begin position="24"/>
        <end position="534"/>
    </location>
</feature>